<evidence type="ECO:0000259" key="2">
    <source>
        <dbReference type="PROSITE" id="PS50894"/>
    </source>
</evidence>
<dbReference type="InterPro" id="IPR051315">
    <property type="entry name" value="Bact_Chemotaxis_CheA"/>
</dbReference>
<sequence>MPYEDDKEVLEAFEEETRERLEDIETGLLDLERSPGAVDGERVHAIFRAAHSIKAGAGLLKFKDIEMIAHRAENILQRVRNGELTPDAPLITALLEAFDSVHDLLGERRTHADASTVQRRLAALERYVR</sequence>
<keyword evidence="1" id="KW-0597">Phosphoprotein</keyword>
<dbReference type="PANTHER" id="PTHR43395">
    <property type="entry name" value="SENSOR HISTIDINE KINASE CHEA"/>
    <property type="match status" value="1"/>
</dbReference>
<dbReference type="SUPFAM" id="SSF47226">
    <property type="entry name" value="Histidine-containing phosphotransfer domain, HPT domain"/>
    <property type="match status" value="1"/>
</dbReference>
<evidence type="ECO:0000313" key="4">
    <source>
        <dbReference type="Proteomes" id="UP000503820"/>
    </source>
</evidence>
<keyword evidence="4" id="KW-1185">Reference proteome</keyword>
<comment type="caution">
    <text evidence="3">The sequence shown here is derived from an EMBL/GenBank/DDBJ whole genome shotgun (WGS) entry which is preliminary data.</text>
</comment>
<evidence type="ECO:0000256" key="1">
    <source>
        <dbReference type="PROSITE-ProRule" id="PRU00110"/>
    </source>
</evidence>
<dbReference type="Pfam" id="PF01627">
    <property type="entry name" value="Hpt"/>
    <property type="match status" value="1"/>
</dbReference>
<evidence type="ECO:0000313" key="3">
    <source>
        <dbReference type="EMBL" id="GFM36970.1"/>
    </source>
</evidence>
<dbReference type="InterPro" id="IPR008207">
    <property type="entry name" value="Sig_transdc_His_kin_Hpt_dom"/>
</dbReference>
<dbReference type="CDD" id="cd00088">
    <property type="entry name" value="HPT"/>
    <property type="match status" value="1"/>
</dbReference>
<name>A0A7J0BTC9_9BACT</name>
<dbReference type="Gene3D" id="1.20.120.160">
    <property type="entry name" value="HPT domain"/>
    <property type="match status" value="1"/>
</dbReference>
<dbReference type="InterPro" id="IPR036641">
    <property type="entry name" value="HPT_dom_sf"/>
</dbReference>
<dbReference type="RefSeq" id="WP_174409633.1">
    <property type="nucleotide sequence ID" value="NZ_BLVP01000008.1"/>
</dbReference>
<dbReference type="PROSITE" id="PS50894">
    <property type="entry name" value="HPT"/>
    <property type="match status" value="1"/>
</dbReference>
<dbReference type="Proteomes" id="UP000503820">
    <property type="component" value="Unassembled WGS sequence"/>
</dbReference>
<feature type="domain" description="HPt" evidence="2">
    <location>
        <begin position="2"/>
        <end position="108"/>
    </location>
</feature>
<proteinExistence type="predicted"/>
<dbReference type="EMBL" id="BLVP01000008">
    <property type="protein sequence ID" value="GFM36970.1"/>
    <property type="molecule type" value="Genomic_DNA"/>
</dbReference>
<dbReference type="AlphaFoldDB" id="A0A7J0BTC9"/>
<accession>A0A7J0BTC9</accession>
<protein>
    <recommendedName>
        <fullName evidence="2">HPt domain-containing protein</fullName>
    </recommendedName>
</protein>
<dbReference type="PANTHER" id="PTHR43395:SF10">
    <property type="entry name" value="CHEMOTAXIS PROTEIN CHEA"/>
    <property type="match status" value="1"/>
</dbReference>
<feature type="modified residue" description="Phosphohistidine" evidence="1">
    <location>
        <position position="51"/>
    </location>
</feature>
<dbReference type="SMART" id="SM00073">
    <property type="entry name" value="HPT"/>
    <property type="match status" value="1"/>
</dbReference>
<dbReference type="GO" id="GO:0004672">
    <property type="term" value="F:protein kinase activity"/>
    <property type="evidence" value="ECO:0007669"/>
    <property type="project" value="UniProtKB-ARBA"/>
</dbReference>
<gene>
    <name evidence="3" type="ORF">DSM19430T_16540</name>
</gene>
<reference evidence="3 4" key="1">
    <citation type="submission" date="2020-05" db="EMBL/GenBank/DDBJ databases">
        <title>Draft genome sequence of Desulfovibrio psychrotolerans JS1T.</title>
        <authorList>
            <person name="Ueno A."/>
            <person name="Tamazawa S."/>
            <person name="Tamamura S."/>
            <person name="Murakami T."/>
            <person name="Kiyama T."/>
            <person name="Inomata H."/>
            <person name="Amano Y."/>
            <person name="Miyakawa K."/>
            <person name="Tamaki H."/>
            <person name="Naganuma T."/>
            <person name="Kaneko K."/>
        </authorList>
    </citation>
    <scope>NUCLEOTIDE SEQUENCE [LARGE SCALE GENOMIC DNA]</scope>
    <source>
        <strain evidence="3 4">JS1</strain>
    </source>
</reference>
<organism evidence="3 4">
    <name type="scientific">Desulfovibrio psychrotolerans</name>
    <dbReference type="NCBI Taxonomy" id="415242"/>
    <lineage>
        <taxon>Bacteria</taxon>
        <taxon>Pseudomonadati</taxon>
        <taxon>Thermodesulfobacteriota</taxon>
        <taxon>Desulfovibrionia</taxon>
        <taxon>Desulfovibrionales</taxon>
        <taxon>Desulfovibrionaceae</taxon>
        <taxon>Desulfovibrio</taxon>
    </lineage>
</organism>
<dbReference type="GO" id="GO:0000160">
    <property type="term" value="P:phosphorelay signal transduction system"/>
    <property type="evidence" value="ECO:0007669"/>
    <property type="project" value="InterPro"/>
</dbReference>